<protein>
    <submittedName>
        <fullName evidence="2">Uncharacterized protein</fullName>
    </submittedName>
</protein>
<sequence>MFARSSRSYSRLVFKRLQHTAHASTSEAVPFVNKFGFDLSPPPVHEYWNFYNSSVLFAFVPVFIGMAYGIKFLGVSGDASDAYLRYANDEASSVMKLPFGQPQLPPKKDE</sequence>
<dbReference type="STRING" id="1245528.M3JXM1"/>
<evidence type="ECO:0000313" key="2">
    <source>
        <dbReference type="EMBL" id="EMG47149.1"/>
    </source>
</evidence>
<gene>
    <name evidence="2" type="ORF">G210_2553</name>
</gene>
<dbReference type="HOGENOM" id="CLU_2170712_0_0_1"/>
<name>M3JXM1_CANMX</name>
<keyword evidence="1" id="KW-1133">Transmembrane helix</keyword>
<proteinExistence type="predicted"/>
<keyword evidence="1" id="KW-0812">Transmembrane</keyword>
<dbReference type="OMA" id="APFNNKY"/>
<feature type="transmembrane region" description="Helical" evidence="1">
    <location>
        <begin position="50"/>
        <end position="70"/>
    </location>
</feature>
<accession>M3JXM1</accession>
<reference evidence="2 3" key="1">
    <citation type="submission" date="2013-02" db="EMBL/GenBank/DDBJ databases">
        <title>Genome sequence of Candida maltosa Xu316, a potential industrial strain for xylitol and ethanol production.</title>
        <authorList>
            <person name="Yu J."/>
            <person name="Wang Q."/>
            <person name="Geng X."/>
            <person name="Bao W."/>
            <person name="He P."/>
            <person name="Cai J."/>
        </authorList>
    </citation>
    <scope>NUCLEOTIDE SEQUENCE [LARGE SCALE GENOMIC DNA]</scope>
    <source>
        <strain evidence="3">Xu316</strain>
    </source>
</reference>
<dbReference type="AlphaFoldDB" id="M3JXM1"/>
<dbReference type="eggNOG" id="ENOG502RQ9F">
    <property type="taxonomic scope" value="Eukaryota"/>
</dbReference>
<evidence type="ECO:0000313" key="3">
    <source>
        <dbReference type="Proteomes" id="UP000011777"/>
    </source>
</evidence>
<comment type="caution">
    <text evidence="2">The sequence shown here is derived from an EMBL/GenBank/DDBJ whole genome shotgun (WGS) entry which is preliminary data.</text>
</comment>
<evidence type="ECO:0000256" key="1">
    <source>
        <dbReference type="SAM" id="Phobius"/>
    </source>
</evidence>
<dbReference type="OrthoDB" id="4073665at2759"/>
<organism evidence="2 3">
    <name type="scientific">Candida maltosa (strain Xu316)</name>
    <name type="common">Yeast</name>
    <dbReference type="NCBI Taxonomy" id="1245528"/>
    <lineage>
        <taxon>Eukaryota</taxon>
        <taxon>Fungi</taxon>
        <taxon>Dikarya</taxon>
        <taxon>Ascomycota</taxon>
        <taxon>Saccharomycotina</taxon>
        <taxon>Pichiomycetes</taxon>
        <taxon>Debaryomycetaceae</taxon>
        <taxon>Candida/Lodderomyces clade</taxon>
        <taxon>Candida</taxon>
    </lineage>
</organism>
<keyword evidence="3" id="KW-1185">Reference proteome</keyword>
<keyword evidence="1" id="KW-0472">Membrane</keyword>
<dbReference type="EMBL" id="AOGT01001702">
    <property type="protein sequence ID" value="EMG47149.1"/>
    <property type="molecule type" value="Genomic_DNA"/>
</dbReference>
<dbReference type="Proteomes" id="UP000011777">
    <property type="component" value="Unassembled WGS sequence"/>
</dbReference>